<feature type="signal peptide" evidence="1">
    <location>
        <begin position="1"/>
        <end position="19"/>
    </location>
</feature>
<keyword evidence="1" id="KW-0732">Signal</keyword>
<name>A0ABW3UY16_9HYPH</name>
<dbReference type="PROSITE" id="PS51257">
    <property type="entry name" value="PROKAR_LIPOPROTEIN"/>
    <property type="match status" value="1"/>
</dbReference>
<protein>
    <recommendedName>
        <fullName evidence="4">Lipoprotein</fullName>
    </recommendedName>
</protein>
<sequence>MSKRYGTMAVLIVSATILAACGTVKEKTSPCKRPTELMGFYQEPMNCGSMELINQSEAALAIQDLIGDEVQYGK</sequence>
<evidence type="ECO:0008006" key="4">
    <source>
        <dbReference type="Google" id="ProtNLM"/>
    </source>
</evidence>
<evidence type="ECO:0000313" key="3">
    <source>
        <dbReference type="Proteomes" id="UP001597263"/>
    </source>
</evidence>
<comment type="caution">
    <text evidence="2">The sequence shown here is derived from an EMBL/GenBank/DDBJ whole genome shotgun (WGS) entry which is preliminary data.</text>
</comment>
<dbReference type="Proteomes" id="UP001597263">
    <property type="component" value="Unassembled WGS sequence"/>
</dbReference>
<proteinExistence type="predicted"/>
<feature type="chain" id="PRO_5046282315" description="Lipoprotein" evidence="1">
    <location>
        <begin position="20"/>
        <end position="74"/>
    </location>
</feature>
<evidence type="ECO:0000313" key="2">
    <source>
        <dbReference type="EMBL" id="MFD1225583.1"/>
    </source>
</evidence>
<keyword evidence="3" id="KW-1185">Reference proteome</keyword>
<dbReference type="EMBL" id="JBHTMA010000001">
    <property type="protein sequence ID" value="MFD1225583.1"/>
    <property type="molecule type" value="Genomic_DNA"/>
</dbReference>
<evidence type="ECO:0000256" key="1">
    <source>
        <dbReference type="SAM" id="SignalP"/>
    </source>
</evidence>
<organism evidence="2 3">
    <name type="scientific">Pseudochrobactrum kiredjianiae</name>
    <dbReference type="NCBI Taxonomy" id="386305"/>
    <lineage>
        <taxon>Bacteria</taxon>
        <taxon>Pseudomonadati</taxon>
        <taxon>Pseudomonadota</taxon>
        <taxon>Alphaproteobacteria</taxon>
        <taxon>Hyphomicrobiales</taxon>
        <taxon>Brucellaceae</taxon>
        <taxon>Pseudochrobactrum</taxon>
    </lineage>
</organism>
<accession>A0ABW3UY16</accession>
<gene>
    <name evidence="2" type="ORF">ACFQ35_00065</name>
</gene>
<reference evidence="3" key="1">
    <citation type="journal article" date="2019" name="Int. J. Syst. Evol. Microbiol.">
        <title>The Global Catalogue of Microorganisms (GCM) 10K type strain sequencing project: providing services to taxonomists for standard genome sequencing and annotation.</title>
        <authorList>
            <consortium name="The Broad Institute Genomics Platform"/>
            <consortium name="The Broad Institute Genome Sequencing Center for Infectious Disease"/>
            <person name="Wu L."/>
            <person name="Ma J."/>
        </authorList>
    </citation>
    <scope>NUCLEOTIDE SEQUENCE [LARGE SCALE GENOMIC DNA]</scope>
    <source>
        <strain evidence="3">CCUG 49584</strain>
    </source>
</reference>
<dbReference type="RefSeq" id="WP_213600393.1">
    <property type="nucleotide sequence ID" value="NZ_JAUCBM010000018.1"/>
</dbReference>